<dbReference type="AlphaFoldDB" id="A0A1E5CLJ7"/>
<dbReference type="EMBL" id="AJYW02000313">
    <property type="protein sequence ID" value="OEE69581.1"/>
    <property type="molecule type" value="Genomic_DNA"/>
</dbReference>
<dbReference type="Pfam" id="PF02486">
    <property type="entry name" value="Rep_trans"/>
    <property type="match status" value="1"/>
</dbReference>
<dbReference type="Proteomes" id="UP000094165">
    <property type="component" value="Unassembled WGS sequence"/>
</dbReference>
<name>A0A1E5CLJ7_9VIBR</name>
<protein>
    <recommendedName>
        <fullName evidence="1">Replication initiation protein-like C-terminal domain-containing protein</fullName>
    </recommendedName>
</protein>
<sequence>MRAVKPYKPRDKHQFKVDHKALSDTVTPVFIDHLAWSMPIRSLSYLDGALDKDYVPYMMPVFHQPKGLTADQQNEYVKRYQQEFYFRMNVCFELFMQKEFGMFLSPMRGRGLHGYEDSMTIFDITRTHELGFVGIGGNNDTIYIQINGTGCQYLFNKTTPARVHWLLTEIFAVPSLSRLDLAVDDFTGNFDAKYAERCWYEKAFKSSPDARRQGSMTPHVKYNDGGSLDEEATLIGSRSSTRYWRIYNKKFERKITDPDVVWYRNEVELKKISVDFLSDISASFAGLCDFAASIEPTPPKRHDTIKKKAILDIMGKVAWARKQCGKTLSEVIDFYNGDLEKAFGHLVPDKYKTRTIDMPDVHKSLVQAHLGIIDAPF</sequence>
<comment type="caution">
    <text evidence="2">The sequence shown here is derived from an EMBL/GenBank/DDBJ whole genome shotgun (WGS) entry which is preliminary data.</text>
</comment>
<accession>A0A1E5CLJ7</accession>
<evidence type="ECO:0000313" key="3">
    <source>
        <dbReference type="Proteomes" id="UP000094165"/>
    </source>
</evidence>
<gene>
    <name evidence="2" type="ORF">A130_09245</name>
</gene>
<organism evidence="2 3">
    <name type="scientific">Vibrio genomosp. F6 str. FF-238</name>
    <dbReference type="NCBI Taxonomy" id="1191298"/>
    <lineage>
        <taxon>Bacteria</taxon>
        <taxon>Pseudomonadati</taxon>
        <taxon>Pseudomonadota</taxon>
        <taxon>Gammaproteobacteria</taxon>
        <taxon>Vibrionales</taxon>
        <taxon>Vibrionaceae</taxon>
        <taxon>Vibrio</taxon>
    </lineage>
</organism>
<reference evidence="2 3" key="1">
    <citation type="journal article" date="2012" name="Science">
        <title>Ecological populations of bacteria act as socially cohesive units of antibiotic production and resistance.</title>
        <authorList>
            <person name="Cordero O.X."/>
            <person name="Wildschutte H."/>
            <person name="Kirkup B."/>
            <person name="Proehl S."/>
            <person name="Ngo L."/>
            <person name="Hussain F."/>
            <person name="Le Roux F."/>
            <person name="Mincer T."/>
            <person name="Polz M.F."/>
        </authorList>
    </citation>
    <scope>NUCLEOTIDE SEQUENCE [LARGE SCALE GENOMIC DNA]</scope>
    <source>
        <strain evidence="2 3">FF-238</strain>
    </source>
</reference>
<keyword evidence="3" id="KW-1185">Reference proteome</keyword>
<feature type="domain" description="Replication initiation protein-like C-terminal" evidence="1">
    <location>
        <begin position="175"/>
        <end position="331"/>
    </location>
</feature>
<evidence type="ECO:0000313" key="2">
    <source>
        <dbReference type="EMBL" id="OEE69581.1"/>
    </source>
</evidence>
<dbReference type="InterPro" id="IPR003491">
    <property type="entry name" value="REP-like_C"/>
</dbReference>
<proteinExistence type="predicted"/>
<evidence type="ECO:0000259" key="1">
    <source>
        <dbReference type="Pfam" id="PF02486"/>
    </source>
</evidence>